<dbReference type="Gene3D" id="3.90.730.10">
    <property type="entry name" value="Ribonuclease T2-like"/>
    <property type="match status" value="1"/>
</dbReference>
<dbReference type="Pfam" id="PF00445">
    <property type="entry name" value="Ribonuclease_T2"/>
    <property type="match status" value="1"/>
</dbReference>
<dbReference type="InterPro" id="IPR036430">
    <property type="entry name" value="RNase_T2-like_sf"/>
</dbReference>
<dbReference type="EMBL" id="JALZWP010000014">
    <property type="protein sequence ID" value="MCL1629662.1"/>
    <property type="molecule type" value="Genomic_DNA"/>
</dbReference>
<evidence type="ECO:0000256" key="3">
    <source>
        <dbReference type="SAM" id="SignalP"/>
    </source>
</evidence>
<feature type="signal peptide" evidence="3">
    <location>
        <begin position="1"/>
        <end position="27"/>
    </location>
</feature>
<feature type="chain" id="PRO_5045759179" evidence="3">
    <location>
        <begin position="28"/>
        <end position="218"/>
    </location>
</feature>
<evidence type="ECO:0000313" key="4">
    <source>
        <dbReference type="EMBL" id="MCL1629662.1"/>
    </source>
</evidence>
<dbReference type="InterPro" id="IPR039378">
    <property type="entry name" value="RNase_T2_prok"/>
</dbReference>
<dbReference type="InterPro" id="IPR001568">
    <property type="entry name" value="RNase_T2-like"/>
</dbReference>
<dbReference type="PANTHER" id="PTHR11240:SF22">
    <property type="entry name" value="RIBONUCLEASE T2"/>
    <property type="match status" value="1"/>
</dbReference>
<dbReference type="PROSITE" id="PS00530">
    <property type="entry name" value="RNASE_T2_1"/>
    <property type="match status" value="1"/>
</dbReference>
<evidence type="ECO:0000313" key="5">
    <source>
        <dbReference type="Proteomes" id="UP001202550"/>
    </source>
</evidence>
<dbReference type="SUPFAM" id="SSF55895">
    <property type="entry name" value="Ribonuclease Rh-like"/>
    <property type="match status" value="1"/>
</dbReference>
<comment type="caution">
    <text evidence="4">The sequence shown here is derived from an EMBL/GenBank/DDBJ whole genome shotgun (WGS) entry which is preliminary data.</text>
</comment>
<reference evidence="4 5" key="1">
    <citation type="submission" date="2022-05" db="EMBL/GenBank/DDBJ databases">
        <title>Seasonal and diel survey of microbial diversity of the Tyrrhenian coast.</title>
        <authorList>
            <person name="Gattoni G."/>
            <person name="Corral P."/>
        </authorList>
    </citation>
    <scope>NUCLEOTIDE SEQUENCE [LARGE SCALE GENOMIC DNA]</scope>
    <source>
        <strain evidence="4 5">V10</strain>
    </source>
</reference>
<dbReference type="PANTHER" id="PTHR11240">
    <property type="entry name" value="RIBONUCLEASE T2"/>
    <property type="match status" value="1"/>
</dbReference>
<keyword evidence="3" id="KW-0732">Signal</keyword>
<comment type="similarity">
    <text evidence="1 2">Belongs to the RNase T2 family.</text>
</comment>
<evidence type="ECO:0000256" key="2">
    <source>
        <dbReference type="RuleBase" id="RU004328"/>
    </source>
</evidence>
<dbReference type="InterPro" id="IPR018188">
    <property type="entry name" value="RNase_T2_His_AS_1"/>
</dbReference>
<keyword evidence="5" id="KW-1185">Reference proteome</keyword>
<organism evidence="4 5">
    <name type="scientific">Roseinatronobacter domitianus</name>
    <dbReference type="NCBI Taxonomy" id="2940293"/>
    <lineage>
        <taxon>Bacteria</taxon>
        <taxon>Pseudomonadati</taxon>
        <taxon>Pseudomonadota</taxon>
        <taxon>Alphaproteobacteria</taxon>
        <taxon>Rhodobacterales</taxon>
        <taxon>Paracoccaceae</taxon>
        <taxon>Roseinatronobacter</taxon>
    </lineage>
</organism>
<dbReference type="Proteomes" id="UP001202550">
    <property type="component" value="Unassembled WGS sequence"/>
</dbReference>
<name>A0ABT0M469_9RHOB</name>
<dbReference type="RefSeq" id="WP_249059801.1">
    <property type="nucleotide sequence ID" value="NZ_JALZWP010000014.1"/>
</dbReference>
<proteinExistence type="inferred from homology"/>
<evidence type="ECO:0000256" key="1">
    <source>
        <dbReference type="ARBA" id="ARBA00007469"/>
    </source>
</evidence>
<accession>A0ABT0M469</accession>
<dbReference type="CDD" id="cd01062">
    <property type="entry name" value="RNase_T2_prok"/>
    <property type="match status" value="1"/>
</dbReference>
<protein>
    <submittedName>
        <fullName evidence="4">Ribonuclease T2</fullName>
    </submittedName>
</protein>
<gene>
    <name evidence="4" type="ORF">M3N55_13070</name>
</gene>
<sequence>MQKLLRKGMSGLALLVLAAIYVLGQQADSTEQDAYYLLALSWTPSWCNAEGDARGAPQCDDGTGWQVHGLWPQYTGGGWPEYCDTDARDPSRAQTGAMADIMGDGGLAWHQWKKHGRCSGLSADAYFGQTRAAFEGLSWPDSLTRITRTTRATPDTVETAFRDANPQFGADMVITTCRDGDLREIRLCLTQDLQPRACGVDVLDRACSARQISMPPPD</sequence>